<reference evidence="3 4" key="1">
    <citation type="submission" date="2021-03" db="EMBL/GenBank/DDBJ databases">
        <title>Whole genome shotgun sequence of Actinoplanes toevensis NBRC 105298.</title>
        <authorList>
            <person name="Komaki H."/>
            <person name="Tamura T."/>
        </authorList>
    </citation>
    <scope>NUCLEOTIDE SEQUENCE [LARGE SCALE GENOMIC DNA]</scope>
    <source>
        <strain evidence="3 4">NBRC 105298</strain>
    </source>
</reference>
<dbReference type="PROSITE" id="PS00455">
    <property type="entry name" value="AMP_BINDING"/>
    <property type="match status" value="1"/>
</dbReference>
<gene>
    <name evidence="3" type="ORF">Ato02nite_036230</name>
</gene>
<dbReference type="RefSeq" id="WP_213007728.1">
    <property type="nucleotide sequence ID" value="NZ_BOQN01000050.1"/>
</dbReference>
<dbReference type="InterPro" id="IPR025110">
    <property type="entry name" value="AMP-bd_C"/>
</dbReference>
<dbReference type="GO" id="GO:0044550">
    <property type="term" value="P:secondary metabolite biosynthetic process"/>
    <property type="evidence" value="ECO:0007669"/>
    <property type="project" value="TreeGrafter"/>
</dbReference>
<keyword evidence="4" id="KW-1185">Reference proteome</keyword>
<accession>A0A919TA73</accession>
<dbReference type="AlphaFoldDB" id="A0A919TA73"/>
<protein>
    <recommendedName>
        <fullName evidence="5">Amino acid adenylation domain-containing protein</fullName>
    </recommendedName>
</protein>
<dbReference type="InterPro" id="IPR020845">
    <property type="entry name" value="AMP-binding_CS"/>
</dbReference>
<name>A0A919TA73_9ACTN</name>
<comment type="caution">
    <text evidence="3">The sequence shown here is derived from an EMBL/GenBank/DDBJ whole genome shotgun (WGS) entry which is preliminary data.</text>
</comment>
<dbReference type="SUPFAM" id="SSF56801">
    <property type="entry name" value="Acetyl-CoA synthetase-like"/>
    <property type="match status" value="1"/>
</dbReference>
<dbReference type="PANTHER" id="PTHR45527:SF1">
    <property type="entry name" value="FATTY ACID SYNTHASE"/>
    <property type="match status" value="1"/>
</dbReference>
<dbReference type="EMBL" id="BOQN01000050">
    <property type="protein sequence ID" value="GIM91830.1"/>
    <property type="molecule type" value="Genomic_DNA"/>
</dbReference>
<organism evidence="3 4">
    <name type="scientific">Paractinoplanes toevensis</name>
    <dbReference type="NCBI Taxonomy" id="571911"/>
    <lineage>
        <taxon>Bacteria</taxon>
        <taxon>Bacillati</taxon>
        <taxon>Actinomycetota</taxon>
        <taxon>Actinomycetes</taxon>
        <taxon>Micromonosporales</taxon>
        <taxon>Micromonosporaceae</taxon>
        <taxon>Paractinoplanes</taxon>
    </lineage>
</organism>
<dbReference type="GO" id="GO:0043041">
    <property type="term" value="P:amino acid activation for nonribosomal peptide biosynthetic process"/>
    <property type="evidence" value="ECO:0007669"/>
    <property type="project" value="TreeGrafter"/>
</dbReference>
<dbReference type="Gene3D" id="3.30.300.30">
    <property type="match status" value="1"/>
</dbReference>
<evidence type="ECO:0000259" key="2">
    <source>
        <dbReference type="Pfam" id="PF13193"/>
    </source>
</evidence>
<feature type="domain" description="AMP-binding enzyme C-terminal" evidence="2">
    <location>
        <begin position="402"/>
        <end position="479"/>
    </location>
</feature>
<sequence length="495" mass="52483">MPAETLHGLVAEHAAERPAATALIHGDERVSYATLDAAADVLAGVLARRGVGPGDIVPLLLPRSAHLVATELAVLKRGAAYTNLNPAWPPARRQSILDQIGAAGPAELPAEPLADLAARRTTAGADVVDPGPAAAATVFFTSGTTGGAKGVVSPHRAVARLFRPGGFPGFGPGHATPLAAALPWDMYAFELWGQLSTGGTSVLIDGDFLLPGALRDLVRTAGVDTVWLTTTLFNLFVDEAPECFDGVRQIYIGGERVSPGHLRRFLRAHPRTPVYNTLGPAESCMVAVWHRIRPADCDLAGGIPIGRAAPGTEVFLLGSDRARCAPGEIGEIYLGGDGLAIGYLGRPEQTTERFVPVPIDGRPRRLYRSGDLAVLDDEGVLHFRGRGDRQLKISGQRIEPDEIETAARAVPGVRDCVVLPITGPDGRVGRLSLCYLATTGGDRPDPLDVRGHLRRVLPAYLVPTTIWAVERFPMTANGKRDTAALLRGPARKADR</sequence>
<feature type="domain" description="AMP-dependent synthetase/ligase" evidence="1">
    <location>
        <begin position="11"/>
        <end position="344"/>
    </location>
</feature>
<dbReference type="InterPro" id="IPR042099">
    <property type="entry name" value="ANL_N_sf"/>
</dbReference>
<dbReference type="Pfam" id="PF13193">
    <property type="entry name" value="AMP-binding_C"/>
    <property type="match status" value="1"/>
</dbReference>
<dbReference type="GO" id="GO:0031177">
    <property type="term" value="F:phosphopantetheine binding"/>
    <property type="evidence" value="ECO:0007669"/>
    <property type="project" value="TreeGrafter"/>
</dbReference>
<proteinExistence type="predicted"/>
<dbReference type="InterPro" id="IPR045851">
    <property type="entry name" value="AMP-bd_C_sf"/>
</dbReference>
<evidence type="ECO:0000259" key="1">
    <source>
        <dbReference type="Pfam" id="PF00501"/>
    </source>
</evidence>
<dbReference type="Gene3D" id="3.40.50.12780">
    <property type="entry name" value="N-terminal domain of ligase-like"/>
    <property type="match status" value="1"/>
</dbReference>
<dbReference type="Proteomes" id="UP000677082">
    <property type="component" value="Unassembled WGS sequence"/>
</dbReference>
<dbReference type="Pfam" id="PF00501">
    <property type="entry name" value="AMP-binding"/>
    <property type="match status" value="1"/>
</dbReference>
<evidence type="ECO:0000313" key="4">
    <source>
        <dbReference type="Proteomes" id="UP000677082"/>
    </source>
</evidence>
<evidence type="ECO:0000313" key="3">
    <source>
        <dbReference type="EMBL" id="GIM91830.1"/>
    </source>
</evidence>
<dbReference type="InterPro" id="IPR000873">
    <property type="entry name" value="AMP-dep_synth/lig_dom"/>
</dbReference>
<dbReference type="PANTHER" id="PTHR45527">
    <property type="entry name" value="NONRIBOSOMAL PEPTIDE SYNTHETASE"/>
    <property type="match status" value="1"/>
</dbReference>
<evidence type="ECO:0008006" key="5">
    <source>
        <dbReference type="Google" id="ProtNLM"/>
    </source>
</evidence>
<dbReference type="GO" id="GO:0005737">
    <property type="term" value="C:cytoplasm"/>
    <property type="evidence" value="ECO:0007669"/>
    <property type="project" value="TreeGrafter"/>
</dbReference>